<sequence>MSSMFQFENLTIKQTYAIKITQPKIENIELFYFDSNQEFLVKLRNANIYYPCINIKTNQKFSAQQIHSQPNSYTNQEIAVLELLCKYPHTNIIKIYEIIKKDNYDLVLQEEITQNLEQFLQTQKKLTIQMKKNFYCQLLQGFKHLQSKNIILRDLQPKHIAVKTIKENDYILQISDFRSAEISETGKINTINGMSEFAAPETLKESQKITGSCSIYTLGMLLYYICNQGKKPFKANSLSELILQQEEFLKNLSTNQNFNMDDLKLIENYQKMLVYQAEKRDQSIFGFNSLKQEYFLLEDTYFVKKSSKIGDGQQGIVVEAFNIETKENLVCKMIKKDYNSEEILKEVQIYEHLEGHQNQNIIQLKKIIKDSDWYFIFLERCTMNVKEYLNKNPNGFTDLQVIDFLQQIISGYYYIKERNILHRDLKPENIMIKIDKDNYNIYKIIDFGVGKIITSQDLASSDVGTTLFTAPEVLEQKSSYNAQCDIFSIGATLYYMIFKEYYTKKVNQNEILQEQKKFETQPFKCPFSNRNPDIISLIEKMIVYNPKKRISWEQLKNYVVWKNSQEILNFIYNLFLFSLDCEKLLFEIQEKNKDNLEFVGHIQAYRTVILMFAFKIQQKLEQSLKIGSIKINDIEYQIDQKLIFSEWMKKNNLQIQKQEVEKKQQQLSKENLHISNIAQDIINRMNIKEKEITLNFIQVHMCYISLSDQLQNIVFSFCDSLLLKYQLVKMRNLFKDFTHYYPLGQGCQKLLLTKITEEQMQEYINQNQ</sequence>
<dbReference type="Pfam" id="PF00069">
    <property type="entry name" value="Pkinase"/>
    <property type="match status" value="2"/>
</dbReference>
<gene>
    <name evidence="6" type="ORF">PSON_ATCC_30995.1.T1230098</name>
</gene>
<dbReference type="GO" id="GO:0005737">
    <property type="term" value="C:cytoplasm"/>
    <property type="evidence" value="ECO:0007669"/>
    <property type="project" value="TreeGrafter"/>
</dbReference>
<evidence type="ECO:0000256" key="4">
    <source>
        <dbReference type="ARBA" id="ARBA00022840"/>
    </source>
</evidence>
<dbReference type="PANTHER" id="PTHR24348">
    <property type="entry name" value="SERINE/THREONINE-PROTEIN KINASE UNC-51-RELATED"/>
    <property type="match status" value="1"/>
</dbReference>
<evidence type="ECO:0000259" key="5">
    <source>
        <dbReference type="PROSITE" id="PS50011"/>
    </source>
</evidence>
<dbReference type="InterPro" id="IPR000719">
    <property type="entry name" value="Prot_kinase_dom"/>
</dbReference>
<keyword evidence="7" id="KW-1185">Reference proteome</keyword>
<evidence type="ECO:0000313" key="7">
    <source>
        <dbReference type="Proteomes" id="UP000692954"/>
    </source>
</evidence>
<dbReference type="Proteomes" id="UP000692954">
    <property type="component" value="Unassembled WGS sequence"/>
</dbReference>
<feature type="domain" description="Protein kinase" evidence="5">
    <location>
        <begin position="1"/>
        <end position="295"/>
    </location>
</feature>
<dbReference type="SMART" id="SM00220">
    <property type="entry name" value="S_TKc"/>
    <property type="match status" value="1"/>
</dbReference>
<keyword evidence="3" id="KW-0418">Kinase</keyword>
<dbReference type="PROSITE" id="PS00108">
    <property type="entry name" value="PROTEIN_KINASE_ST"/>
    <property type="match status" value="1"/>
</dbReference>
<evidence type="ECO:0000313" key="6">
    <source>
        <dbReference type="EMBL" id="CAD8119919.1"/>
    </source>
</evidence>
<proteinExistence type="predicted"/>
<reference evidence="6" key="1">
    <citation type="submission" date="2021-01" db="EMBL/GenBank/DDBJ databases">
        <authorList>
            <consortium name="Genoscope - CEA"/>
            <person name="William W."/>
        </authorList>
    </citation>
    <scope>NUCLEOTIDE SEQUENCE</scope>
</reference>
<dbReference type="AlphaFoldDB" id="A0A8S1QWP2"/>
<keyword evidence="2" id="KW-0547">Nucleotide-binding</keyword>
<evidence type="ECO:0000256" key="3">
    <source>
        <dbReference type="ARBA" id="ARBA00022777"/>
    </source>
</evidence>
<dbReference type="PANTHER" id="PTHR24348:SF22">
    <property type="entry name" value="NON-SPECIFIC SERINE_THREONINE PROTEIN KINASE"/>
    <property type="match status" value="1"/>
</dbReference>
<dbReference type="InterPro" id="IPR008271">
    <property type="entry name" value="Ser/Thr_kinase_AS"/>
</dbReference>
<dbReference type="CDD" id="cd00180">
    <property type="entry name" value="PKc"/>
    <property type="match status" value="1"/>
</dbReference>
<dbReference type="GO" id="GO:0010506">
    <property type="term" value="P:regulation of autophagy"/>
    <property type="evidence" value="ECO:0007669"/>
    <property type="project" value="InterPro"/>
</dbReference>
<evidence type="ECO:0000256" key="2">
    <source>
        <dbReference type="ARBA" id="ARBA00022741"/>
    </source>
</evidence>
<dbReference type="EMBL" id="CAJJDN010000123">
    <property type="protein sequence ID" value="CAD8119919.1"/>
    <property type="molecule type" value="Genomic_DNA"/>
</dbReference>
<dbReference type="GO" id="GO:0004674">
    <property type="term" value="F:protein serine/threonine kinase activity"/>
    <property type="evidence" value="ECO:0007669"/>
    <property type="project" value="InterPro"/>
</dbReference>
<dbReference type="InterPro" id="IPR045269">
    <property type="entry name" value="Atg1-like"/>
</dbReference>
<accession>A0A8S1QWP2</accession>
<dbReference type="OrthoDB" id="305100at2759"/>
<comment type="caution">
    <text evidence="6">The sequence shown here is derived from an EMBL/GenBank/DDBJ whole genome shotgun (WGS) entry which is preliminary data.</text>
</comment>
<keyword evidence="1" id="KW-0808">Transferase</keyword>
<keyword evidence="4" id="KW-0067">ATP-binding</keyword>
<name>A0A8S1QWP2_9CILI</name>
<protein>
    <recommendedName>
        <fullName evidence="5">Protein kinase domain-containing protein</fullName>
    </recommendedName>
</protein>
<feature type="domain" description="Protein kinase" evidence="5">
    <location>
        <begin position="303"/>
        <end position="568"/>
    </location>
</feature>
<evidence type="ECO:0000256" key="1">
    <source>
        <dbReference type="ARBA" id="ARBA00022679"/>
    </source>
</evidence>
<dbReference type="PROSITE" id="PS50011">
    <property type="entry name" value="PROTEIN_KINASE_DOM"/>
    <property type="match status" value="2"/>
</dbReference>
<dbReference type="GO" id="GO:0005524">
    <property type="term" value="F:ATP binding"/>
    <property type="evidence" value="ECO:0007669"/>
    <property type="project" value="InterPro"/>
</dbReference>
<organism evidence="6 7">
    <name type="scientific">Paramecium sonneborni</name>
    <dbReference type="NCBI Taxonomy" id="65129"/>
    <lineage>
        <taxon>Eukaryota</taxon>
        <taxon>Sar</taxon>
        <taxon>Alveolata</taxon>
        <taxon>Ciliophora</taxon>
        <taxon>Intramacronucleata</taxon>
        <taxon>Oligohymenophorea</taxon>
        <taxon>Peniculida</taxon>
        <taxon>Parameciidae</taxon>
        <taxon>Paramecium</taxon>
    </lineage>
</organism>